<dbReference type="GO" id="GO:0006364">
    <property type="term" value="P:rRNA processing"/>
    <property type="evidence" value="ECO:0007669"/>
    <property type="project" value="UniProtKB-UniRule"/>
</dbReference>
<dbReference type="STRING" id="180332.GCA_000797495_05489"/>
<reference evidence="10 11" key="1">
    <citation type="journal article" date="2019" name="Anaerobe">
        <title>Detection of Robinsoniella peoriensis in multiple bone samples of a trauma patient.</title>
        <authorList>
            <person name="Schrottner P."/>
            <person name="Hartwich K."/>
            <person name="Bunk B."/>
            <person name="Schober I."/>
            <person name="Helbig S."/>
            <person name="Rudolph W.W."/>
            <person name="Gunzer F."/>
        </authorList>
    </citation>
    <scope>NUCLEOTIDE SEQUENCE [LARGE SCALE GENOMIC DNA]</scope>
    <source>
        <strain evidence="10 11">DSM 106044</strain>
    </source>
</reference>
<dbReference type="RefSeq" id="WP_027294106.1">
    <property type="nucleotide sequence ID" value="NZ_CABMJZ010000062.1"/>
</dbReference>
<organism evidence="10 11">
    <name type="scientific">Robinsoniella peoriensis</name>
    <dbReference type="NCBI Taxonomy" id="180332"/>
    <lineage>
        <taxon>Bacteria</taxon>
        <taxon>Bacillati</taxon>
        <taxon>Bacillota</taxon>
        <taxon>Clostridia</taxon>
        <taxon>Lachnospirales</taxon>
        <taxon>Lachnospiraceae</taxon>
        <taxon>Robinsoniella</taxon>
    </lineage>
</organism>
<keyword evidence="11" id="KW-1185">Reference proteome</keyword>
<dbReference type="PANTHER" id="PTHR46986:SF1">
    <property type="entry name" value="ENDORIBONUCLEASE YBEY, CHLOROPLASTIC"/>
    <property type="match status" value="1"/>
</dbReference>
<dbReference type="Pfam" id="PF02130">
    <property type="entry name" value="YbeY"/>
    <property type="match status" value="1"/>
</dbReference>
<dbReference type="EC" id="3.1.-.-" evidence="9"/>
<feature type="binding site" evidence="9">
    <location>
        <position position="131"/>
    </location>
    <ligand>
        <name>Zn(2+)</name>
        <dbReference type="ChEBI" id="CHEBI:29105"/>
        <note>catalytic</note>
    </ligand>
</feature>
<dbReference type="GO" id="GO:0008270">
    <property type="term" value="F:zinc ion binding"/>
    <property type="evidence" value="ECO:0007669"/>
    <property type="project" value="UniProtKB-UniRule"/>
</dbReference>
<keyword evidence="3 9" id="KW-0698">rRNA processing</keyword>
<keyword evidence="9" id="KW-0963">Cytoplasm</keyword>
<dbReference type="OrthoDB" id="9807740at2"/>
<comment type="cofactor">
    <cofactor evidence="9">
        <name>Zn(2+)</name>
        <dbReference type="ChEBI" id="CHEBI:29105"/>
    </cofactor>
    <text evidence="9">Binds 1 zinc ion.</text>
</comment>
<evidence type="ECO:0000256" key="8">
    <source>
        <dbReference type="ARBA" id="ARBA00022833"/>
    </source>
</evidence>
<keyword evidence="8 9" id="KW-0862">Zinc</keyword>
<comment type="caution">
    <text evidence="10">The sequence shown here is derived from an EMBL/GenBank/DDBJ whole genome shotgun (WGS) entry which is preliminary data.</text>
</comment>
<dbReference type="Proteomes" id="UP000306509">
    <property type="component" value="Unassembled WGS sequence"/>
</dbReference>
<proteinExistence type="inferred from homology"/>
<dbReference type="InterPro" id="IPR002036">
    <property type="entry name" value="YbeY"/>
</dbReference>
<feature type="binding site" evidence="9">
    <location>
        <position position="141"/>
    </location>
    <ligand>
        <name>Zn(2+)</name>
        <dbReference type="ChEBI" id="CHEBI:29105"/>
        <note>catalytic</note>
    </ligand>
</feature>
<dbReference type="GO" id="GO:0004222">
    <property type="term" value="F:metalloendopeptidase activity"/>
    <property type="evidence" value="ECO:0007669"/>
    <property type="project" value="InterPro"/>
</dbReference>
<protein>
    <recommendedName>
        <fullName evidence="9">Endoribonuclease YbeY</fullName>
        <ecNumber evidence="9">3.1.-.-</ecNumber>
    </recommendedName>
</protein>
<dbReference type="GO" id="GO:0004521">
    <property type="term" value="F:RNA endonuclease activity"/>
    <property type="evidence" value="ECO:0007669"/>
    <property type="project" value="UniProtKB-UniRule"/>
</dbReference>
<comment type="subcellular location">
    <subcellularLocation>
        <location evidence="9">Cytoplasm</location>
    </subcellularLocation>
</comment>
<evidence type="ECO:0000256" key="5">
    <source>
        <dbReference type="ARBA" id="ARBA00022723"/>
    </source>
</evidence>
<dbReference type="InterPro" id="IPR020549">
    <property type="entry name" value="YbeY_CS"/>
</dbReference>
<evidence type="ECO:0000256" key="6">
    <source>
        <dbReference type="ARBA" id="ARBA00022759"/>
    </source>
</evidence>
<dbReference type="NCBIfam" id="TIGR00043">
    <property type="entry name" value="rRNA maturation RNase YbeY"/>
    <property type="match status" value="1"/>
</dbReference>
<evidence type="ECO:0000313" key="10">
    <source>
        <dbReference type="EMBL" id="TLD02876.1"/>
    </source>
</evidence>
<keyword evidence="6 9" id="KW-0255">Endonuclease</keyword>
<evidence type="ECO:0000256" key="1">
    <source>
        <dbReference type="ARBA" id="ARBA00010875"/>
    </source>
</evidence>
<keyword evidence="5 9" id="KW-0479">Metal-binding</keyword>
<dbReference type="InterPro" id="IPR023091">
    <property type="entry name" value="MetalPrtase_cat_dom_sf_prd"/>
</dbReference>
<feature type="binding site" evidence="9">
    <location>
        <position position="135"/>
    </location>
    <ligand>
        <name>Zn(2+)</name>
        <dbReference type="ChEBI" id="CHEBI:29105"/>
        <note>catalytic</note>
    </ligand>
</feature>
<evidence type="ECO:0000256" key="3">
    <source>
        <dbReference type="ARBA" id="ARBA00022552"/>
    </source>
</evidence>
<comment type="function">
    <text evidence="9">Single strand-specific metallo-endoribonuclease involved in late-stage 70S ribosome quality control and in maturation of the 3' terminus of the 16S rRNA.</text>
</comment>
<dbReference type="GO" id="GO:0005737">
    <property type="term" value="C:cytoplasm"/>
    <property type="evidence" value="ECO:0007669"/>
    <property type="project" value="UniProtKB-SubCell"/>
</dbReference>
<evidence type="ECO:0000256" key="9">
    <source>
        <dbReference type="HAMAP-Rule" id="MF_00009"/>
    </source>
</evidence>
<evidence type="ECO:0000256" key="4">
    <source>
        <dbReference type="ARBA" id="ARBA00022722"/>
    </source>
</evidence>
<sequence>MTIQYEEECRIPFSFDYRAMAEKVIREALDYEKCPYEAEINLTLTSNEEIRVMNYEYREIDRATDVLSFPMLQYDEPADFEYLEDVWAECFNPESGELLLGDIVISVEKVLEQAEAYGHSAEREFAFLIAHSMLHLMGYDHMEPEEAKVMETKQEEILNALKINR</sequence>
<evidence type="ECO:0000313" key="11">
    <source>
        <dbReference type="Proteomes" id="UP000306509"/>
    </source>
</evidence>
<accession>A0A4U8QRP2</accession>
<name>A0A4U8QRP2_9FIRM</name>
<gene>
    <name evidence="9 10" type="primary">ybeY</name>
    <name evidence="10" type="ORF">DSM106044_00375</name>
</gene>
<dbReference type="HAMAP" id="MF_00009">
    <property type="entry name" value="Endoribonucl_YbeY"/>
    <property type="match status" value="1"/>
</dbReference>
<evidence type="ECO:0000256" key="7">
    <source>
        <dbReference type="ARBA" id="ARBA00022801"/>
    </source>
</evidence>
<dbReference type="PANTHER" id="PTHR46986">
    <property type="entry name" value="ENDORIBONUCLEASE YBEY, CHLOROPLASTIC"/>
    <property type="match status" value="1"/>
</dbReference>
<dbReference type="Gene3D" id="3.40.390.30">
    <property type="entry name" value="Metalloproteases ('zincins'), catalytic domain"/>
    <property type="match status" value="1"/>
</dbReference>
<keyword evidence="2 9" id="KW-0690">Ribosome biogenesis</keyword>
<keyword evidence="4 9" id="KW-0540">Nuclease</keyword>
<evidence type="ECO:0000256" key="2">
    <source>
        <dbReference type="ARBA" id="ARBA00022517"/>
    </source>
</evidence>
<comment type="similarity">
    <text evidence="1 9">Belongs to the endoribonuclease YbeY family.</text>
</comment>
<dbReference type="EMBL" id="QGQD01000006">
    <property type="protein sequence ID" value="TLD02876.1"/>
    <property type="molecule type" value="Genomic_DNA"/>
</dbReference>
<keyword evidence="7 9" id="KW-0378">Hydrolase</keyword>
<dbReference type="SUPFAM" id="SSF55486">
    <property type="entry name" value="Metalloproteases ('zincins'), catalytic domain"/>
    <property type="match status" value="1"/>
</dbReference>
<dbReference type="AlphaFoldDB" id="A0A4U8QRP2"/>
<dbReference type="PROSITE" id="PS01306">
    <property type="entry name" value="UPF0054"/>
    <property type="match status" value="1"/>
</dbReference>